<evidence type="ECO:0000256" key="8">
    <source>
        <dbReference type="PIRSR" id="PIRSR005096-3"/>
    </source>
</evidence>
<dbReference type="Gene3D" id="2.70.98.10">
    <property type="match status" value="1"/>
</dbReference>
<accession>A0A0D6DUJ3</accession>
<organism evidence="9 10">
    <name type="scientific">Pseudolactococcus piscium MKFS47</name>
    <dbReference type="NCBI Taxonomy" id="297352"/>
    <lineage>
        <taxon>Bacteria</taxon>
        <taxon>Bacillati</taxon>
        <taxon>Bacillota</taxon>
        <taxon>Bacilli</taxon>
        <taxon>Lactobacillales</taxon>
        <taxon>Streptococcaceae</taxon>
        <taxon>Pseudolactococcus</taxon>
    </lineage>
</organism>
<feature type="active site" description="Proton acceptor" evidence="6">
    <location>
        <position position="303"/>
    </location>
</feature>
<feature type="active site" description="Proton donor" evidence="6">
    <location>
        <position position="171"/>
    </location>
</feature>
<dbReference type="InterPro" id="IPR011013">
    <property type="entry name" value="Gal_mutarotase_sf_dom"/>
</dbReference>
<dbReference type="UniPathway" id="UPA00242"/>
<evidence type="ECO:0000256" key="1">
    <source>
        <dbReference type="ARBA" id="ARBA00005028"/>
    </source>
</evidence>
<dbReference type="CDD" id="cd09019">
    <property type="entry name" value="galactose_mutarotase_like"/>
    <property type="match status" value="1"/>
</dbReference>
<dbReference type="GO" id="GO:0004034">
    <property type="term" value="F:aldose 1-epimerase activity"/>
    <property type="evidence" value="ECO:0007669"/>
    <property type="project" value="UniProtKB-EC"/>
</dbReference>
<dbReference type="EC" id="5.1.3.3" evidence="5"/>
<comment type="similarity">
    <text evidence="2 5">Belongs to the aldose epimerase family.</text>
</comment>
<evidence type="ECO:0000256" key="2">
    <source>
        <dbReference type="ARBA" id="ARBA00006206"/>
    </source>
</evidence>
<dbReference type="GO" id="GO:0030246">
    <property type="term" value="F:carbohydrate binding"/>
    <property type="evidence" value="ECO:0007669"/>
    <property type="project" value="InterPro"/>
</dbReference>
<evidence type="ECO:0000256" key="7">
    <source>
        <dbReference type="PIRSR" id="PIRSR005096-2"/>
    </source>
</evidence>
<dbReference type="InterPro" id="IPR047215">
    <property type="entry name" value="Galactose_mutarotase-like"/>
</dbReference>
<evidence type="ECO:0000313" key="9">
    <source>
        <dbReference type="EMBL" id="CEN27421.1"/>
    </source>
</evidence>
<comment type="catalytic activity">
    <reaction evidence="5">
        <text>alpha-D-glucose = beta-D-glucose</text>
        <dbReference type="Rhea" id="RHEA:10264"/>
        <dbReference type="ChEBI" id="CHEBI:15903"/>
        <dbReference type="ChEBI" id="CHEBI:17925"/>
        <dbReference type="EC" id="5.1.3.3"/>
    </reaction>
</comment>
<dbReference type="GO" id="GO:0006006">
    <property type="term" value="P:glucose metabolic process"/>
    <property type="evidence" value="ECO:0007669"/>
    <property type="project" value="TreeGrafter"/>
</dbReference>
<dbReference type="SUPFAM" id="SSF74650">
    <property type="entry name" value="Galactose mutarotase-like"/>
    <property type="match status" value="1"/>
</dbReference>
<dbReference type="InterPro" id="IPR014718">
    <property type="entry name" value="GH-type_carb-bd"/>
</dbReference>
<dbReference type="STRING" id="1364.LP2241_10197"/>
<sequence length="336" mass="36638">MSVTVTDFGDGYRLITLENSHGLKLSCTDFGARLTSLVKQQVSLVLGFDKASDYQQTQGGAIYFGAIVGRVAGRIRGAQATISGSSYQFTANENGKDTLHGGGENGLHDKKWAFEIVDEQVIFTTQLADGLHGFPGTLSVKVIYFLTEANEWGYEIYATSDKDTLWNPCHHVYYNLSGDASQAIDQHKLWLNASQYEPLEQGLPSLTKADVTGTAFDFTTEKEIGHALHSKDKQVSDYAGLDHPFFLDGGRDIQASLRSPDGKIKVEMVTNQPSVVIFTANFGADTPLVGGKRLANHGGITFETQVAPGAEQHPDFGSIVLRAGQAYYNKTRFKLT</sequence>
<dbReference type="GO" id="GO:0033499">
    <property type="term" value="P:galactose catabolic process via UDP-galactose, Leloir pathway"/>
    <property type="evidence" value="ECO:0007669"/>
    <property type="project" value="TreeGrafter"/>
</dbReference>
<keyword evidence="3 5" id="KW-0413">Isomerase</keyword>
<name>A0A0D6DUJ3_9LACT</name>
<gene>
    <name evidence="9" type="primary">galM</name>
    <name evidence="9" type="ORF">LACPI_0221</name>
</gene>
<evidence type="ECO:0000313" key="10">
    <source>
        <dbReference type="Proteomes" id="UP000033166"/>
    </source>
</evidence>
<dbReference type="Pfam" id="PF01263">
    <property type="entry name" value="Aldose_epim"/>
    <property type="match status" value="1"/>
</dbReference>
<dbReference type="PIRSF" id="PIRSF005096">
    <property type="entry name" value="GALM"/>
    <property type="match status" value="1"/>
</dbReference>
<dbReference type="EMBL" id="LN774769">
    <property type="protein sequence ID" value="CEN27421.1"/>
    <property type="molecule type" value="Genomic_DNA"/>
</dbReference>
<comment type="pathway">
    <text evidence="1 5">Carbohydrate metabolism; hexose metabolism.</text>
</comment>
<dbReference type="InterPro" id="IPR015443">
    <property type="entry name" value="Aldose_1-epimerase"/>
</dbReference>
<feature type="binding site" evidence="8">
    <location>
        <begin position="171"/>
        <end position="173"/>
    </location>
    <ligand>
        <name>beta-D-galactose</name>
        <dbReference type="ChEBI" id="CHEBI:27667"/>
    </ligand>
</feature>
<dbReference type="PANTHER" id="PTHR10091:SF0">
    <property type="entry name" value="GALACTOSE MUTAROTASE"/>
    <property type="match status" value="1"/>
</dbReference>
<feature type="binding site" evidence="7">
    <location>
        <position position="242"/>
    </location>
    <ligand>
        <name>beta-D-galactose</name>
        <dbReference type="ChEBI" id="CHEBI:27667"/>
    </ligand>
</feature>
<dbReference type="HOGENOM" id="CLU_031753_1_1_9"/>
<protein>
    <recommendedName>
        <fullName evidence="5">Aldose 1-epimerase</fullName>
        <ecNumber evidence="5">5.1.3.3</ecNumber>
    </recommendedName>
</protein>
<dbReference type="AlphaFoldDB" id="A0A0D6DUJ3"/>
<dbReference type="KEGG" id="lpk:LACPI_0221"/>
<keyword evidence="4 5" id="KW-0119">Carbohydrate metabolism</keyword>
<dbReference type="PANTHER" id="PTHR10091">
    <property type="entry name" value="ALDOSE-1-EPIMERASE"/>
    <property type="match status" value="1"/>
</dbReference>
<dbReference type="InterPro" id="IPR008183">
    <property type="entry name" value="Aldose_1/G6P_1-epimerase"/>
</dbReference>
<evidence type="ECO:0000256" key="4">
    <source>
        <dbReference type="ARBA" id="ARBA00023277"/>
    </source>
</evidence>
<evidence type="ECO:0000256" key="5">
    <source>
        <dbReference type="PIRNR" id="PIRNR005096"/>
    </source>
</evidence>
<dbReference type="GO" id="GO:0005737">
    <property type="term" value="C:cytoplasm"/>
    <property type="evidence" value="ECO:0007669"/>
    <property type="project" value="TreeGrafter"/>
</dbReference>
<evidence type="ECO:0000256" key="6">
    <source>
        <dbReference type="PIRSR" id="PIRSR005096-1"/>
    </source>
</evidence>
<evidence type="ECO:0000256" key="3">
    <source>
        <dbReference type="ARBA" id="ARBA00023235"/>
    </source>
</evidence>
<dbReference type="RefSeq" id="WP_047914707.1">
    <property type="nucleotide sequence ID" value="NZ_LN774769.1"/>
</dbReference>
<proteinExistence type="inferred from homology"/>
<reference evidence="10" key="1">
    <citation type="submission" date="2015-01" db="EMBL/GenBank/DDBJ databases">
        <authorList>
            <person name="Andreevskaya M."/>
        </authorList>
    </citation>
    <scope>NUCLEOTIDE SEQUENCE [LARGE SCALE GENOMIC DNA]</scope>
    <source>
        <strain evidence="10">MKFS47</strain>
    </source>
</reference>
<dbReference type="Proteomes" id="UP000033166">
    <property type="component" value="Chromosome I"/>
</dbReference>